<dbReference type="GO" id="GO:0042773">
    <property type="term" value="P:ATP synthesis coupled electron transport"/>
    <property type="evidence" value="ECO:0007669"/>
    <property type="project" value="TreeGrafter"/>
</dbReference>
<evidence type="ECO:0000256" key="3">
    <source>
        <dbReference type="ARBA" id="ARBA00007866"/>
    </source>
</evidence>
<evidence type="ECO:0000256" key="15">
    <source>
        <dbReference type="RuleBase" id="RU000456"/>
    </source>
</evidence>
<dbReference type="PANTHER" id="PTHR22888:SF9">
    <property type="entry name" value="CYTOCHROME C OXIDASE SUBUNIT 2"/>
    <property type="match status" value="1"/>
</dbReference>
<evidence type="ECO:0000256" key="6">
    <source>
        <dbReference type="ARBA" id="ARBA00022692"/>
    </source>
</evidence>
<keyword evidence="9 15" id="KW-0249">Electron transport</keyword>
<dbReference type="GO" id="GO:0005507">
    <property type="term" value="F:copper ion binding"/>
    <property type="evidence" value="ECO:0007669"/>
    <property type="project" value="InterPro"/>
</dbReference>
<dbReference type="InterPro" id="IPR034210">
    <property type="entry name" value="CcO_II_C"/>
</dbReference>
<evidence type="ECO:0000256" key="1">
    <source>
        <dbReference type="ARBA" id="ARBA00001971"/>
    </source>
</evidence>
<accession>A0A6N6VME9</accession>
<comment type="similarity">
    <text evidence="3 15">Belongs to the cytochrome c oxidase subunit 2 family.</text>
</comment>
<comment type="subcellular location">
    <subcellularLocation>
        <location evidence="15">Cell membrane</location>
        <topology evidence="15">Multi-pass membrane protein</topology>
    </subcellularLocation>
    <subcellularLocation>
        <location evidence="2">Membrane</location>
        <topology evidence="2">Multi-pass membrane protein</topology>
    </subcellularLocation>
</comment>
<sequence>MRFLIGMGLFAFALAIGHLDGGFIASALADGMPAPREMGMQAAATPVMEDLVAFHNLLLYIITAIVIFVTLLLIIVMVRFNSKANPTPSKTTHNTLIEVLWTVLPVMILVVIAIPSFRLLYKEVVIPKADLTVKATGYQWYWGYEYPDNGGLSFDSNVVADADLKPGQPRLLTADNSMVVPVDTTVRVIVTGADVIHSFAVPSFGVKIDAIPGRLNETWFKATKTGMYYGQCSELCGQAHAFMPISIKVVTKEEFTSWLAEQKKSADAGSSSATVKTAQADIAH</sequence>
<evidence type="ECO:0000256" key="5">
    <source>
        <dbReference type="ARBA" id="ARBA00022660"/>
    </source>
</evidence>
<dbReference type="Pfam" id="PF00116">
    <property type="entry name" value="COX2"/>
    <property type="match status" value="1"/>
</dbReference>
<dbReference type="PANTHER" id="PTHR22888">
    <property type="entry name" value="CYTOCHROME C OXIDASE, SUBUNIT II"/>
    <property type="match status" value="1"/>
</dbReference>
<dbReference type="CDD" id="cd13912">
    <property type="entry name" value="CcO_II_C"/>
    <property type="match status" value="1"/>
</dbReference>
<dbReference type="Gene3D" id="2.60.40.420">
    <property type="entry name" value="Cupredoxins - blue copper proteins"/>
    <property type="match status" value="1"/>
</dbReference>
<feature type="domain" description="Cytochrome oxidase subunit II transmembrane region profile" evidence="19">
    <location>
        <begin position="32"/>
        <end position="127"/>
    </location>
</feature>
<keyword evidence="8" id="KW-1278">Translocase</keyword>
<dbReference type="Pfam" id="PF02790">
    <property type="entry name" value="COX2_TM"/>
    <property type="match status" value="1"/>
</dbReference>
<evidence type="ECO:0000256" key="17">
    <source>
        <dbReference type="SAM" id="Phobius"/>
    </source>
</evidence>
<keyword evidence="10 17" id="KW-1133">Transmembrane helix</keyword>
<evidence type="ECO:0000313" key="21">
    <source>
        <dbReference type="Proteomes" id="UP000468901"/>
    </source>
</evidence>
<dbReference type="RefSeq" id="WP_152216242.1">
    <property type="nucleotide sequence ID" value="NZ_JBAQYD010000110.1"/>
</dbReference>
<evidence type="ECO:0000256" key="7">
    <source>
        <dbReference type="ARBA" id="ARBA00022723"/>
    </source>
</evidence>
<evidence type="ECO:0000259" key="19">
    <source>
        <dbReference type="PROSITE" id="PS50999"/>
    </source>
</evidence>
<evidence type="ECO:0000256" key="13">
    <source>
        <dbReference type="ARBA" id="ARBA00024688"/>
    </source>
</evidence>
<evidence type="ECO:0000256" key="11">
    <source>
        <dbReference type="ARBA" id="ARBA00023008"/>
    </source>
</evidence>
<feature type="domain" description="Cytochrome oxidase subunit II copper A binding" evidence="18">
    <location>
        <begin position="128"/>
        <end position="261"/>
    </location>
</feature>
<dbReference type="InterPro" id="IPR008972">
    <property type="entry name" value="Cupredoxin"/>
</dbReference>
<evidence type="ECO:0000256" key="12">
    <source>
        <dbReference type="ARBA" id="ARBA00023136"/>
    </source>
</evidence>
<dbReference type="PROSITE" id="PS50999">
    <property type="entry name" value="COX2_TM"/>
    <property type="match status" value="1"/>
</dbReference>
<dbReference type="EC" id="7.1.1.9" evidence="16"/>
<dbReference type="AlphaFoldDB" id="A0A6N6VME9"/>
<keyword evidence="6 15" id="KW-0812">Transmembrane</keyword>
<evidence type="ECO:0000256" key="8">
    <source>
        <dbReference type="ARBA" id="ARBA00022967"/>
    </source>
</evidence>
<dbReference type="FunFam" id="2.60.40.420:FF:000001">
    <property type="entry name" value="Cytochrome c oxidase subunit 2"/>
    <property type="match status" value="1"/>
</dbReference>
<dbReference type="InterPro" id="IPR014222">
    <property type="entry name" value="Cyt_c_oxidase_su2"/>
</dbReference>
<comment type="cofactor">
    <cofactor evidence="1">
        <name>heme</name>
        <dbReference type="ChEBI" id="CHEBI:30413"/>
    </cofactor>
</comment>
<comment type="caution">
    <text evidence="20">The sequence shown here is derived from an EMBL/GenBank/DDBJ whole genome shotgun (WGS) entry which is preliminary data.</text>
</comment>
<keyword evidence="5 15" id="KW-0679">Respiratory chain</keyword>
<keyword evidence="21" id="KW-1185">Reference proteome</keyword>
<evidence type="ECO:0000256" key="2">
    <source>
        <dbReference type="ARBA" id="ARBA00004141"/>
    </source>
</evidence>
<dbReference type="PRINTS" id="PR01166">
    <property type="entry name" value="CYCOXIDASEII"/>
</dbReference>
<dbReference type="GO" id="GO:0016491">
    <property type="term" value="F:oxidoreductase activity"/>
    <property type="evidence" value="ECO:0007669"/>
    <property type="project" value="UniProtKB-KW"/>
</dbReference>
<proteinExistence type="inferred from homology"/>
<dbReference type="InterPro" id="IPR002429">
    <property type="entry name" value="CcO_II-like_C"/>
</dbReference>
<feature type="transmembrane region" description="Helical" evidence="17">
    <location>
        <begin position="53"/>
        <end position="78"/>
    </location>
</feature>
<feature type="transmembrane region" description="Helical" evidence="17">
    <location>
        <begin position="99"/>
        <end position="121"/>
    </location>
</feature>
<name>A0A6N6VME9_9HYPH</name>
<dbReference type="SUPFAM" id="SSF49503">
    <property type="entry name" value="Cupredoxins"/>
    <property type="match status" value="1"/>
</dbReference>
<comment type="cofactor">
    <cofactor evidence="16">
        <name>Cu cation</name>
        <dbReference type="ChEBI" id="CHEBI:23378"/>
    </cofactor>
    <text evidence="16">Binds a copper A center.</text>
</comment>
<evidence type="ECO:0000256" key="9">
    <source>
        <dbReference type="ARBA" id="ARBA00022982"/>
    </source>
</evidence>
<evidence type="ECO:0000256" key="14">
    <source>
        <dbReference type="ARBA" id="ARBA00047816"/>
    </source>
</evidence>
<dbReference type="GO" id="GO:0004129">
    <property type="term" value="F:cytochrome-c oxidase activity"/>
    <property type="evidence" value="ECO:0007669"/>
    <property type="project" value="UniProtKB-EC"/>
</dbReference>
<keyword evidence="7 16" id="KW-0479">Metal-binding</keyword>
<dbReference type="SUPFAM" id="SSF81464">
    <property type="entry name" value="Cytochrome c oxidase subunit II-like, transmembrane region"/>
    <property type="match status" value="1"/>
</dbReference>
<evidence type="ECO:0000256" key="10">
    <source>
        <dbReference type="ARBA" id="ARBA00022989"/>
    </source>
</evidence>
<protein>
    <recommendedName>
        <fullName evidence="16">Cytochrome c oxidase subunit 2</fullName>
        <ecNumber evidence="16">7.1.1.9</ecNumber>
    </recommendedName>
</protein>
<evidence type="ECO:0000259" key="18">
    <source>
        <dbReference type="PROSITE" id="PS50857"/>
    </source>
</evidence>
<keyword evidence="11 16" id="KW-0186">Copper</keyword>
<gene>
    <name evidence="20" type="primary">coxB</name>
    <name evidence="20" type="ORF">F2P47_10125</name>
</gene>
<dbReference type="NCBIfam" id="TIGR02866">
    <property type="entry name" value="CoxB"/>
    <property type="match status" value="1"/>
</dbReference>
<dbReference type="InterPro" id="IPR036257">
    <property type="entry name" value="Cyt_c_oxidase_su2_TM_sf"/>
</dbReference>
<dbReference type="InterPro" id="IPR011759">
    <property type="entry name" value="Cyt_c_oxidase_su2_TM_dom"/>
</dbReference>
<reference evidence="20 21" key="1">
    <citation type="submission" date="2019-09" db="EMBL/GenBank/DDBJ databases">
        <title>Parvibaculum sedimenti sp. nov., isolated from sediment.</title>
        <authorList>
            <person name="Wang Y."/>
        </authorList>
    </citation>
    <scope>NUCLEOTIDE SEQUENCE [LARGE SCALE GENOMIC DNA]</scope>
    <source>
        <strain evidence="20 21">HXT-9</strain>
    </source>
</reference>
<dbReference type="PROSITE" id="PS50857">
    <property type="entry name" value="COX2_CUA"/>
    <property type="match status" value="1"/>
</dbReference>
<evidence type="ECO:0000256" key="4">
    <source>
        <dbReference type="ARBA" id="ARBA00022448"/>
    </source>
</evidence>
<dbReference type="Gene3D" id="1.10.287.90">
    <property type="match status" value="1"/>
</dbReference>
<dbReference type="PROSITE" id="PS00078">
    <property type="entry name" value="COX2"/>
    <property type="match status" value="1"/>
</dbReference>
<keyword evidence="20" id="KW-0560">Oxidoreductase</keyword>
<evidence type="ECO:0000256" key="16">
    <source>
        <dbReference type="RuleBase" id="RU004024"/>
    </source>
</evidence>
<keyword evidence="12 17" id="KW-0472">Membrane</keyword>
<comment type="function">
    <text evidence="13 16">Subunits I and II form the functional core of the enzyme complex. Electrons originating in cytochrome c are transferred via heme a and Cu(A) to the binuclear center formed by heme a3 and Cu(B).</text>
</comment>
<organism evidence="20 21">
    <name type="scientific">Parvibaculum sedimenti</name>
    <dbReference type="NCBI Taxonomy" id="2608632"/>
    <lineage>
        <taxon>Bacteria</taxon>
        <taxon>Pseudomonadati</taxon>
        <taxon>Pseudomonadota</taxon>
        <taxon>Alphaproteobacteria</taxon>
        <taxon>Hyphomicrobiales</taxon>
        <taxon>Parvibaculaceae</taxon>
        <taxon>Parvibaculum</taxon>
    </lineage>
</organism>
<dbReference type="InterPro" id="IPR001505">
    <property type="entry name" value="Copper_CuA"/>
</dbReference>
<dbReference type="InterPro" id="IPR045187">
    <property type="entry name" value="CcO_II"/>
</dbReference>
<dbReference type="EMBL" id="WESC01000008">
    <property type="protein sequence ID" value="KAB7739861.1"/>
    <property type="molecule type" value="Genomic_DNA"/>
</dbReference>
<keyword evidence="4 15" id="KW-0813">Transport</keyword>
<comment type="catalytic activity">
    <reaction evidence="14 16">
        <text>4 Fe(II)-[cytochrome c] + O2 + 8 H(+)(in) = 4 Fe(III)-[cytochrome c] + 2 H2O + 4 H(+)(out)</text>
        <dbReference type="Rhea" id="RHEA:11436"/>
        <dbReference type="Rhea" id="RHEA-COMP:10350"/>
        <dbReference type="Rhea" id="RHEA-COMP:14399"/>
        <dbReference type="ChEBI" id="CHEBI:15377"/>
        <dbReference type="ChEBI" id="CHEBI:15378"/>
        <dbReference type="ChEBI" id="CHEBI:15379"/>
        <dbReference type="ChEBI" id="CHEBI:29033"/>
        <dbReference type="ChEBI" id="CHEBI:29034"/>
        <dbReference type="EC" id="7.1.1.9"/>
    </reaction>
</comment>
<evidence type="ECO:0000313" key="20">
    <source>
        <dbReference type="EMBL" id="KAB7739861.1"/>
    </source>
</evidence>
<dbReference type="Proteomes" id="UP000468901">
    <property type="component" value="Unassembled WGS sequence"/>
</dbReference>
<dbReference type="GO" id="GO:0005886">
    <property type="term" value="C:plasma membrane"/>
    <property type="evidence" value="ECO:0007669"/>
    <property type="project" value="UniProtKB-SubCell"/>
</dbReference>